<gene>
    <name evidence="2" type="ORF">KVA01_04590</name>
</gene>
<dbReference type="EMBL" id="BJNW01000003">
    <property type="protein sequence ID" value="GEC98304.1"/>
    <property type="molecule type" value="Genomic_DNA"/>
</dbReference>
<reference evidence="2 3" key="1">
    <citation type="submission" date="2019-06" db="EMBL/GenBank/DDBJ databases">
        <title>Whole genome shotgun sequence of Kocuria varians NBRC 15358.</title>
        <authorList>
            <person name="Hosoyama A."/>
            <person name="Uohara A."/>
            <person name="Ohji S."/>
            <person name="Ichikawa N."/>
        </authorList>
    </citation>
    <scope>NUCLEOTIDE SEQUENCE [LARGE SCALE GENOMIC DNA]</scope>
    <source>
        <strain evidence="2 3">NBRC 15358</strain>
    </source>
</reference>
<evidence type="ECO:0000313" key="3">
    <source>
        <dbReference type="Proteomes" id="UP000315730"/>
    </source>
</evidence>
<evidence type="ECO:0000313" key="2">
    <source>
        <dbReference type="EMBL" id="GEC98304.1"/>
    </source>
</evidence>
<sequence length="55" mass="6183">MVLQQDRSLQVRGWRLRHAPEPVRQAVQSVGAPEHVRTAPDLRRGDKAGQGLDRS</sequence>
<organism evidence="2 3">
    <name type="scientific">Kocuria varians</name>
    <name type="common">Micrococcus varians</name>
    <dbReference type="NCBI Taxonomy" id="1272"/>
    <lineage>
        <taxon>Bacteria</taxon>
        <taxon>Bacillati</taxon>
        <taxon>Actinomycetota</taxon>
        <taxon>Actinomycetes</taxon>
        <taxon>Micrococcales</taxon>
        <taxon>Micrococcaceae</taxon>
        <taxon>Kocuria</taxon>
    </lineage>
</organism>
<evidence type="ECO:0000256" key="1">
    <source>
        <dbReference type="SAM" id="MobiDB-lite"/>
    </source>
</evidence>
<proteinExistence type="predicted"/>
<dbReference type="AlphaFoldDB" id="A0A4Y4D3K9"/>
<protein>
    <submittedName>
        <fullName evidence="2">Uncharacterized protein</fullName>
    </submittedName>
</protein>
<name>A0A4Y4D3K9_KOCVA</name>
<accession>A0A4Y4D3K9</accession>
<keyword evidence="3" id="KW-1185">Reference proteome</keyword>
<feature type="region of interest" description="Disordered" evidence="1">
    <location>
        <begin position="24"/>
        <end position="55"/>
    </location>
</feature>
<feature type="compositionally biased region" description="Basic and acidic residues" evidence="1">
    <location>
        <begin position="34"/>
        <end position="55"/>
    </location>
</feature>
<dbReference type="Proteomes" id="UP000315730">
    <property type="component" value="Unassembled WGS sequence"/>
</dbReference>
<comment type="caution">
    <text evidence="2">The sequence shown here is derived from an EMBL/GenBank/DDBJ whole genome shotgun (WGS) entry which is preliminary data.</text>
</comment>